<dbReference type="InterPro" id="IPR020845">
    <property type="entry name" value="AMP-binding_CS"/>
</dbReference>
<gene>
    <name evidence="5" type="ORF">KSX_44210</name>
</gene>
<keyword evidence="6" id="KW-1185">Reference proteome</keyword>
<name>A0A8J3MU46_9CHLR</name>
<feature type="domain" description="AMP-dependent synthetase/ligase" evidence="3">
    <location>
        <begin position="9"/>
        <end position="376"/>
    </location>
</feature>
<dbReference type="Gene3D" id="3.30.300.30">
    <property type="match status" value="1"/>
</dbReference>
<evidence type="ECO:0000256" key="2">
    <source>
        <dbReference type="ARBA" id="ARBA00022598"/>
    </source>
</evidence>
<evidence type="ECO:0000259" key="3">
    <source>
        <dbReference type="Pfam" id="PF00501"/>
    </source>
</evidence>
<organism evidence="5 6">
    <name type="scientific">Ktedonospora formicarum</name>
    <dbReference type="NCBI Taxonomy" id="2778364"/>
    <lineage>
        <taxon>Bacteria</taxon>
        <taxon>Bacillati</taxon>
        <taxon>Chloroflexota</taxon>
        <taxon>Ktedonobacteria</taxon>
        <taxon>Ktedonobacterales</taxon>
        <taxon>Ktedonobacteraceae</taxon>
        <taxon>Ktedonospora</taxon>
    </lineage>
</organism>
<dbReference type="SUPFAM" id="SSF56801">
    <property type="entry name" value="Acetyl-CoA synthetase-like"/>
    <property type="match status" value="1"/>
</dbReference>
<dbReference type="PROSITE" id="PS00455">
    <property type="entry name" value="AMP_BINDING"/>
    <property type="match status" value="1"/>
</dbReference>
<comment type="caution">
    <text evidence="5">The sequence shown here is derived from an EMBL/GenBank/DDBJ whole genome shotgun (WGS) entry which is preliminary data.</text>
</comment>
<dbReference type="EMBL" id="BNJF01000002">
    <property type="protein sequence ID" value="GHO46258.1"/>
    <property type="molecule type" value="Genomic_DNA"/>
</dbReference>
<dbReference type="AlphaFoldDB" id="A0A8J3MU46"/>
<keyword evidence="2 5" id="KW-0436">Ligase</keyword>
<dbReference type="GO" id="GO:0031956">
    <property type="term" value="F:medium-chain fatty acid-CoA ligase activity"/>
    <property type="evidence" value="ECO:0007669"/>
    <property type="project" value="TreeGrafter"/>
</dbReference>
<dbReference type="InterPro" id="IPR000873">
    <property type="entry name" value="AMP-dep_synth/lig_dom"/>
</dbReference>
<dbReference type="InterPro" id="IPR045851">
    <property type="entry name" value="AMP-bd_C_sf"/>
</dbReference>
<feature type="domain" description="AMP-binding enzyme C-terminal" evidence="4">
    <location>
        <begin position="427"/>
        <end position="502"/>
    </location>
</feature>
<dbReference type="InterPro" id="IPR042099">
    <property type="entry name" value="ANL_N_sf"/>
</dbReference>
<evidence type="ECO:0000313" key="5">
    <source>
        <dbReference type="EMBL" id="GHO46258.1"/>
    </source>
</evidence>
<dbReference type="CDD" id="cd05941">
    <property type="entry name" value="MCS"/>
    <property type="match status" value="1"/>
</dbReference>
<dbReference type="Pfam" id="PF13193">
    <property type="entry name" value="AMP-binding_C"/>
    <property type="match status" value="1"/>
</dbReference>
<dbReference type="InterPro" id="IPR025110">
    <property type="entry name" value="AMP-bd_C"/>
</dbReference>
<evidence type="ECO:0000259" key="4">
    <source>
        <dbReference type="Pfam" id="PF13193"/>
    </source>
</evidence>
<dbReference type="Pfam" id="PF00501">
    <property type="entry name" value="AMP-binding"/>
    <property type="match status" value="1"/>
</dbReference>
<dbReference type="FunFam" id="3.30.300.30:FF:000008">
    <property type="entry name" value="2,3-dihydroxybenzoate-AMP ligase"/>
    <property type="match status" value="1"/>
</dbReference>
<dbReference type="GO" id="GO:0006631">
    <property type="term" value="P:fatty acid metabolic process"/>
    <property type="evidence" value="ECO:0007669"/>
    <property type="project" value="TreeGrafter"/>
</dbReference>
<evidence type="ECO:0000256" key="1">
    <source>
        <dbReference type="ARBA" id="ARBA00006432"/>
    </source>
</evidence>
<dbReference type="Gene3D" id="3.40.50.12780">
    <property type="entry name" value="N-terminal domain of ligase-like"/>
    <property type="match status" value="1"/>
</dbReference>
<dbReference type="RefSeq" id="WP_220195646.1">
    <property type="nucleotide sequence ID" value="NZ_BNJF01000002.1"/>
</dbReference>
<dbReference type="PANTHER" id="PTHR43201">
    <property type="entry name" value="ACYL-COA SYNTHETASE"/>
    <property type="match status" value="1"/>
</dbReference>
<protein>
    <submittedName>
        <fullName evidence="5">Long-chain-fatty-acid--CoA ligase</fullName>
    </submittedName>
</protein>
<proteinExistence type="inferred from homology"/>
<reference evidence="5" key="1">
    <citation type="submission" date="2020-10" db="EMBL/GenBank/DDBJ databases">
        <title>Taxonomic study of unclassified bacteria belonging to the class Ktedonobacteria.</title>
        <authorList>
            <person name="Yabe S."/>
            <person name="Wang C.M."/>
            <person name="Zheng Y."/>
            <person name="Sakai Y."/>
            <person name="Cavaletti L."/>
            <person name="Monciardini P."/>
            <person name="Donadio S."/>
        </authorList>
    </citation>
    <scope>NUCLEOTIDE SEQUENCE</scope>
    <source>
        <strain evidence="5">SOSP1-1</strain>
    </source>
</reference>
<dbReference type="Proteomes" id="UP000612362">
    <property type="component" value="Unassembled WGS sequence"/>
</dbReference>
<accession>A0A8J3MU46</accession>
<dbReference type="PANTHER" id="PTHR43201:SF5">
    <property type="entry name" value="MEDIUM-CHAIN ACYL-COA LIGASE ACSF2, MITOCHONDRIAL"/>
    <property type="match status" value="1"/>
</dbReference>
<sequence length="513" mass="56441">MDSIVEIVFRHAEREPERPAIFFEGQTVSYRQLVLEVKQFALALLGNGLRPEDRVALFLENCPAFVVAYLGTHLAGGIVVLVNNQYRQVELSHIMTDAGVRFCVTGTSGRAELSRLELPDLEMLIIVDDDAHEVTHEACASYSLSDFLNLGDEQGASYELTMPSPDDPAVIGYTSGTTGRSKGALLLQRNLLANITSLTEAWRWTSEDHLLLVLPLFHTHGLMVGMHGTLYMGARVTLRRKFDAASVLTNLRDDPGISLFFGVPTMYSRLLAEAERQGGPMPHPRLFVSGSAPLSAHLFNDFAHVFGQFILERYGMTETIMNMTNPYEGERRAGTVGLPFPGQEARVVDTQTRQVLSAGEIGEIEVRGPHIFAGYWNRPDATAEAFSEDGWFKTGDLGSSASDGYFTITGRARELIISGGYNIYPREVEDVLATYPGVGEVAVIGLPDPDMGEQVVAVIVPVPDQSPTASDIIAYCRERLASYKKPRQVVFIEGLPRNALGKVQKHVLTARLR</sequence>
<comment type="similarity">
    <text evidence="1">Belongs to the ATP-dependent AMP-binding enzyme family.</text>
</comment>
<evidence type="ECO:0000313" key="6">
    <source>
        <dbReference type="Proteomes" id="UP000612362"/>
    </source>
</evidence>